<dbReference type="OrthoDB" id="9794212at2"/>
<dbReference type="KEGG" id="cnr:EB819_02605"/>
<dbReference type="NCBIfam" id="TIGR01488">
    <property type="entry name" value="HAD-SF-IB"/>
    <property type="match status" value="1"/>
</dbReference>
<gene>
    <name evidence="1" type="ORF">BHF72_1835</name>
</gene>
<reference evidence="1 2" key="1">
    <citation type="submission" date="2016-09" db="EMBL/GenBank/DDBJ databases">
        <authorList>
            <person name="Capua I."/>
            <person name="De Benedictis P."/>
            <person name="Joannis T."/>
            <person name="Lombin L.H."/>
            <person name="Cattoli G."/>
        </authorList>
    </citation>
    <scope>NUCLEOTIDE SEQUENCE [LARGE SCALE GENOMIC DNA]</scope>
    <source>
        <strain evidence="1 2">NRS-1</strain>
    </source>
</reference>
<dbReference type="Proteomes" id="UP000095601">
    <property type="component" value="Unassembled WGS sequence"/>
</dbReference>
<sequence length="195" mass="23197">MKKLYLFDFDGTLTYKDTMFLYLHFYNEKKYFWNFLKHIPLFVLVKLHLANAEKVKKSFISSILKGEREEKINRVSQEFLNKFYPKIIRENALEFIENIDKENTESYLITASLDIWVKPFAEKMGMKLLATEARFENGIFTGHFKTRNNNGKEKVNRIKKEIEGKKYDKIIAFGDTSGDLPMLSLAHESHYRFFH</sequence>
<dbReference type="STRING" id="237258.SAMN04489756_11433"/>
<evidence type="ECO:0000313" key="1">
    <source>
        <dbReference type="EMBL" id="OEL11699.1"/>
    </source>
</evidence>
<dbReference type="NCBIfam" id="TIGR01490">
    <property type="entry name" value="HAD-SF-IB-hyp1"/>
    <property type="match status" value="1"/>
</dbReference>
<dbReference type="PATRIC" id="fig|237258.4.peg.1794"/>
<dbReference type="Pfam" id="PF12710">
    <property type="entry name" value="HAD"/>
    <property type="match status" value="1"/>
</dbReference>
<dbReference type="InterPro" id="IPR023214">
    <property type="entry name" value="HAD_sf"/>
</dbReference>
<dbReference type="GO" id="GO:0016787">
    <property type="term" value="F:hydrolase activity"/>
    <property type="evidence" value="ECO:0007669"/>
    <property type="project" value="UniProtKB-KW"/>
</dbReference>
<dbReference type="Gene3D" id="1.20.1440.100">
    <property type="entry name" value="SG protein - dephosphorylation function"/>
    <property type="match status" value="1"/>
</dbReference>
<dbReference type="EMBL" id="MKGI01000028">
    <property type="protein sequence ID" value="OEL11699.1"/>
    <property type="molecule type" value="Genomic_DNA"/>
</dbReference>
<comment type="caution">
    <text evidence="1">The sequence shown here is derived from an EMBL/GenBank/DDBJ whole genome shotgun (WGS) entry which is preliminary data.</text>
</comment>
<dbReference type="InterPro" id="IPR050582">
    <property type="entry name" value="HAD-like_SerB"/>
</dbReference>
<dbReference type="RefSeq" id="WP_069797666.1">
    <property type="nucleotide sequence ID" value="NZ_CP034157.1"/>
</dbReference>
<protein>
    <submittedName>
        <fullName evidence="1">HAD phosphoserine phosphatase-like hydrolase, IB family protein</fullName>
    </submittedName>
</protein>
<dbReference type="Gene3D" id="3.40.50.1000">
    <property type="entry name" value="HAD superfamily/HAD-like"/>
    <property type="match status" value="1"/>
</dbReference>
<dbReference type="SUPFAM" id="SSF56784">
    <property type="entry name" value="HAD-like"/>
    <property type="match status" value="1"/>
</dbReference>
<dbReference type="PANTHER" id="PTHR43344">
    <property type="entry name" value="PHOSPHOSERINE PHOSPHATASE"/>
    <property type="match status" value="1"/>
</dbReference>
<keyword evidence="2" id="KW-1185">Reference proteome</keyword>
<dbReference type="InterPro" id="IPR006385">
    <property type="entry name" value="HAD_hydro_SerB1"/>
</dbReference>
<name>A0A1E5UFM7_9FLAO</name>
<dbReference type="AlphaFoldDB" id="A0A1E5UFM7"/>
<keyword evidence="1" id="KW-0378">Hydrolase</keyword>
<proteinExistence type="predicted"/>
<accession>A0A1E5UFM7</accession>
<organism evidence="1 2">
    <name type="scientific">Cloacibacterium normanense</name>
    <dbReference type="NCBI Taxonomy" id="237258"/>
    <lineage>
        <taxon>Bacteria</taxon>
        <taxon>Pseudomonadati</taxon>
        <taxon>Bacteroidota</taxon>
        <taxon>Flavobacteriia</taxon>
        <taxon>Flavobacteriales</taxon>
        <taxon>Weeksellaceae</taxon>
    </lineage>
</organism>
<evidence type="ECO:0000313" key="2">
    <source>
        <dbReference type="Proteomes" id="UP000095601"/>
    </source>
</evidence>
<dbReference type="InterPro" id="IPR036412">
    <property type="entry name" value="HAD-like_sf"/>
</dbReference>